<evidence type="ECO:0000313" key="1">
    <source>
        <dbReference type="EMBL" id="BAC54123.1"/>
    </source>
</evidence>
<name>Q8GI71_FUSBL</name>
<organism evidence="1">
    <name type="scientific">Fuscovulum blasticum</name>
    <name type="common">Rhodobacter blasticus</name>
    <name type="synonym">Rhodopseudomonas blastica</name>
    <dbReference type="NCBI Taxonomy" id="1075"/>
    <lineage>
        <taxon>Bacteria</taxon>
        <taxon>Pseudomonadati</taxon>
        <taxon>Pseudomonadota</taxon>
        <taxon>Alphaproteobacteria</taxon>
        <taxon>Rhodobacterales</taxon>
        <taxon>Paracoccaceae</taxon>
        <taxon>Pseudogemmobacter</taxon>
    </lineage>
</organism>
<dbReference type="EMBL" id="AB082959">
    <property type="protein sequence ID" value="BAC54123.1"/>
    <property type="molecule type" value="Genomic_DNA"/>
</dbReference>
<sequence>MAGPTVDFAVMVRFITTPATPTAQRPAPRTPAQQEAAAELKAARTAEAARRLDTRRKVVLGGALLALAERDAAAAAMLARLKQMLTRPADRKLFADLPDG</sequence>
<dbReference type="AlphaFoldDB" id="Q8GI71"/>
<geneLocation type="plasmid" evidence="1">
    <name>pMG160</name>
</geneLocation>
<reference evidence="1" key="1">
    <citation type="journal article" date="2003" name="Appl. Environ. Microbiol.">
        <title>Isolation and molecular characterization of pMG160, a mobilizable cryptic plasmid from Rhodobacter blasticus.</title>
        <authorList>
            <person name="Inui M."/>
            <person name="Nakata K."/>
            <person name="Roh J.H."/>
            <person name="Vertes A.A."/>
            <person name="Yukawa H."/>
        </authorList>
    </citation>
    <scope>NUCLEOTIDE SEQUENCE</scope>
    <source>
        <plasmid evidence="1">pMG160</plasmid>
    </source>
</reference>
<accession>Q8GI71</accession>
<protein>
    <submittedName>
        <fullName evidence="1">Mobilization protein</fullName>
    </submittedName>
</protein>
<dbReference type="RefSeq" id="WP_011091101.1">
    <property type="nucleotide sequence ID" value="NC_004527.1"/>
</dbReference>
<proteinExistence type="predicted"/>
<gene>
    <name evidence="1" type="primary">mobS</name>
</gene>
<keyword evidence="1" id="KW-0614">Plasmid</keyword>